<feature type="region of interest" description="Disordered" evidence="2">
    <location>
        <begin position="368"/>
        <end position="388"/>
    </location>
</feature>
<feature type="compositionally biased region" description="Low complexity" evidence="2">
    <location>
        <begin position="271"/>
        <end position="283"/>
    </location>
</feature>
<keyword evidence="1" id="KW-0479">Metal-binding</keyword>
<dbReference type="InterPro" id="IPR013083">
    <property type="entry name" value="Znf_RING/FYVE/PHD"/>
</dbReference>
<proteinExistence type="predicted"/>
<dbReference type="InterPro" id="IPR001841">
    <property type="entry name" value="Znf_RING"/>
</dbReference>
<keyword evidence="5" id="KW-1185">Reference proteome</keyword>
<keyword evidence="1" id="KW-0862">Zinc</keyword>
<dbReference type="Gene3D" id="3.30.40.10">
    <property type="entry name" value="Zinc/RING finger domain, C3HC4 (zinc finger)"/>
    <property type="match status" value="1"/>
</dbReference>
<dbReference type="Pfam" id="PF13639">
    <property type="entry name" value="zf-RING_2"/>
    <property type="match status" value="1"/>
</dbReference>
<dbReference type="RefSeq" id="XP_040716755.1">
    <property type="nucleotide sequence ID" value="XM_040865032.1"/>
</dbReference>
<dbReference type="PROSITE" id="PS50089">
    <property type="entry name" value="ZF_RING_2"/>
    <property type="match status" value="1"/>
</dbReference>
<evidence type="ECO:0000259" key="3">
    <source>
        <dbReference type="PROSITE" id="PS50089"/>
    </source>
</evidence>
<sequence>MAVRQVMDNFLPNVLEFFNADGDLRGNTQLKIECQICNSGLAIMEPPTTAEENELLDQENQKEIWTSLPCGHMFGHKCLDTWLNRSGRSDPTCPVCRKSLTHRRCGHRVELKEMQLEDGFNIRVDAGRVLGPDEDLPPKCKACQTRTSQSSGWDSFSEQRHSSPQSRPQHQPDPVFEGELSPIHSDDDEDQESDDDDGETERRVLYLTPSQTLERFDSDANFRNQVCQRYGLTPEQFRTTWTDSHDERNGFVQGSASGSPDMDVADPSAMSHGSMTPSPSSSNSWRASYTLATMYGNGSHSSYGPTQGNSPCGPVCQIHGSQTYDNPNSYPSSLTGSYMPFMIGSQPPMAANYGGPYITVPEQTQRWPAGYPLSTQSQSQGGHSSGHHYLHHYHH</sequence>
<feature type="region of interest" description="Disordered" evidence="2">
    <location>
        <begin position="239"/>
        <end position="283"/>
    </location>
</feature>
<evidence type="ECO:0000256" key="1">
    <source>
        <dbReference type="PROSITE-ProRule" id="PRU00175"/>
    </source>
</evidence>
<feature type="domain" description="RING-type" evidence="3">
    <location>
        <begin position="34"/>
        <end position="97"/>
    </location>
</feature>
<evidence type="ECO:0000313" key="4">
    <source>
        <dbReference type="EMBL" id="ORY65791.1"/>
    </source>
</evidence>
<dbReference type="Proteomes" id="UP000193689">
    <property type="component" value="Unassembled WGS sequence"/>
</dbReference>
<evidence type="ECO:0000313" key="5">
    <source>
        <dbReference type="Proteomes" id="UP000193689"/>
    </source>
</evidence>
<name>A0A1Y2E2L4_9PEZI</name>
<feature type="compositionally biased region" description="Polar residues" evidence="2">
    <location>
        <begin position="144"/>
        <end position="169"/>
    </location>
</feature>
<protein>
    <recommendedName>
        <fullName evidence="3">RING-type domain-containing protein</fullName>
    </recommendedName>
</protein>
<feature type="region of interest" description="Disordered" evidence="2">
    <location>
        <begin position="131"/>
        <end position="202"/>
    </location>
</feature>
<accession>A0A1Y2E2L4</accession>
<dbReference type="SMART" id="SM00184">
    <property type="entry name" value="RING"/>
    <property type="match status" value="1"/>
</dbReference>
<dbReference type="EMBL" id="MCFJ01000005">
    <property type="protein sequence ID" value="ORY65791.1"/>
    <property type="molecule type" value="Genomic_DNA"/>
</dbReference>
<dbReference type="STRING" id="1141098.A0A1Y2E2L4"/>
<comment type="caution">
    <text evidence="4">The sequence shown here is derived from an EMBL/GenBank/DDBJ whole genome shotgun (WGS) entry which is preliminary data.</text>
</comment>
<gene>
    <name evidence="4" type="ORF">BCR38DRAFT_511268</name>
</gene>
<dbReference type="AlphaFoldDB" id="A0A1Y2E2L4"/>
<keyword evidence="1" id="KW-0863">Zinc-finger</keyword>
<dbReference type="GeneID" id="63781244"/>
<organism evidence="4 5">
    <name type="scientific">Pseudomassariella vexata</name>
    <dbReference type="NCBI Taxonomy" id="1141098"/>
    <lineage>
        <taxon>Eukaryota</taxon>
        <taxon>Fungi</taxon>
        <taxon>Dikarya</taxon>
        <taxon>Ascomycota</taxon>
        <taxon>Pezizomycotina</taxon>
        <taxon>Sordariomycetes</taxon>
        <taxon>Xylariomycetidae</taxon>
        <taxon>Amphisphaeriales</taxon>
        <taxon>Pseudomassariaceae</taxon>
        <taxon>Pseudomassariella</taxon>
    </lineage>
</organism>
<dbReference type="InParanoid" id="A0A1Y2E2L4"/>
<feature type="compositionally biased region" description="Low complexity" evidence="2">
    <location>
        <begin position="373"/>
        <end position="382"/>
    </location>
</feature>
<evidence type="ECO:0000256" key="2">
    <source>
        <dbReference type="SAM" id="MobiDB-lite"/>
    </source>
</evidence>
<dbReference type="OrthoDB" id="8062037at2759"/>
<dbReference type="GO" id="GO:0008270">
    <property type="term" value="F:zinc ion binding"/>
    <property type="evidence" value="ECO:0007669"/>
    <property type="project" value="UniProtKB-KW"/>
</dbReference>
<feature type="compositionally biased region" description="Acidic residues" evidence="2">
    <location>
        <begin position="186"/>
        <end position="199"/>
    </location>
</feature>
<dbReference type="SUPFAM" id="SSF57850">
    <property type="entry name" value="RING/U-box"/>
    <property type="match status" value="1"/>
</dbReference>
<reference evidence="4 5" key="1">
    <citation type="submission" date="2016-07" db="EMBL/GenBank/DDBJ databases">
        <title>Pervasive Adenine N6-methylation of Active Genes in Fungi.</title>
        <authorList>
            <consortium name="DOE Joint Genome Institute"/>
            <person name="Mondo S.J."/>
            <person name="Dannebaum R.O."/>
            <person name="Kuo R.C."/>
            <person name="Labutti K."/>
            <person name="Haridas S."/>
            <person name="Kuo A."/>
            <person name="Salamov A."/>
            <person name="Ahrendt S.R."/>
            <person name="Lipzen A."/>
            <person name="Sullivan W."/>
            <person name="Andreopoulos W.B."/>
            <person name="Clum A."/>
            <person name="Lindquist E."/>
            <person name="Daum C."/>
            <person name="Ramamoorthy G.K."/>
            <person name="Gryganskyi A."/>
            <person name="Culley D."/>
            <person name="Magnuson J.K."/>
            <person name="James T.Y."/>
            <person name="O'Malley M.A."/>
            <person name="Stajich J.E."/>
            <person name="Spatafora J.W."/>
            <person name="Visel A."/>
            <person name="Grigoriev I.V."/>
        </authorList>
    </citation>
    <scope>NUCLEOTIDE SEQUENCE [LARGE SCALE GENOMIC DNA]</scope>
    <source>
        <strain evidence="4 5">CBS 129021</strain>
    </source>
</reference>